<name>A0AAV3S471_9EURY</name>
<proteinExistence type="predicted"/>
<evidence type="ECO:0000313" key="3">
    <source>
        <dbReference type="Proteomes" id="UP001500837"/>
    </source>
</evidence>
<keyword evidence="1" id="KW-1133">Transmembrane helix</keyword>
<keyword evidence="1" id="KW-0472">Membrane</keyword>
<keyword evidence="1" id="KW-0812">Transmembrane</keyword>
<dbReference type="PROSITE" id="PS51257">
    <property type="entry name" value="PROKAR_LIPOPROTEIN"/>
    <property type="match status" value="1"/>
</dbReference>
<evidence type="ECO:0008006" key="4">
    <source>
        <dbReference type="Google" id="ProtNLM"/>
    </source>
</evidence>
<keyword evidence="3" id="KW-1185">Reference proteome</keyword>
<accession>A0AAV3S471</accession>
<comment type="caution">
    <text evidence="2">The sequence shown here is derived from an EMBL/GenBank/DDBJ whole genome shotgun (WGS) entry which is preliminary data.</text>
</comment>
<sequence>MHRAHALAGALFVVAAACLANPLYVAAIPEANVLGHTSMAGDAAAFAPDLRYLARLALSACGVLALVFALAALFAGGLPAADER</sequence>
<dbReference type="AlphaFoldDB" id="A0AAV3S471"/>
<dbReference type="RefSeq" id="WP_211311653.1">
    <property type="nucleotide sequence ID" value="NZ_BAAABL010000033.1"/>
</dbReference>
<feature type="transmembrane region" description="Helical" evidence="1">
    <location>
        <begin position="56"/>
        <end position="78"/>
    </location>
</feature>
<evidence type="ECO:0000313" key="2">
    <source>
        <dbReference type="EMBL" id="GAA0294881.1"/>
    </source>
</evidence>
<dbReference type="Proteomes" id="UP001500837">
    <property type="component" value="Unassembled WGS sequence"/>
</dbReference>
<reference evidence="2 3" key="1">
    <citation type="journal article" date="2019" name="Int. J. Syst. Evol. Microbiol.">
        <title>The Global Catalogue of Microorganisms (GCM) 10K type strain sequencing project: providing services to taxonomists for standard genome sequencing and annotation.</title>
        <authorList>
            <consortium name="The Broad Institute Genomics Platform"/>
            <consortium name="The Broad Institute Genome Sequencing Center for Infectious Disease"/>
            <person name="Wu L."/>
            <person name="Ma J."/>
        </authorList>
    </citation>
    <scope>NUCLEOTIDE SEQUENCE [LARGE SCALE GENOMIC DNA]</scope>
    <source>
        <strain evidence="2 3">JCM 16330</strain>
    </source>
</reference>
<organism evidence="2 3">
    <name type="scientific">Halarchaeum salinum</name>
    <dbReference type="NCBI Taxonomy" id="489912"/>
    <lineage>
        <taxon>Archaea</taxon>
        <taxon>Methanobacteriati</taxon>
        <taxon>Methanobacteriota</taxon>
        <taxon>Stenosarchaea group</taxon>
        <taxon>Halobacteria</taxon>
        <taxon>Halobacteriales</taxon>
        <taxon>Halobacteriaceae</taxon>
    </lineage>
</organism>
<protein>
    <recommendedName>
        <fullName evidence="4">DUF998 domain-containing protein</fullName>
    </recommendedName>
</protein>
<dbReference type="EMBL" id="BAAABL010000033">
    <property type="protein sequence ID" value="GAA0294881.1"/>
    <property type="molecule type" value="Genomic_DNA"/>
</dbReference>
<gene>
    <name evidence="2" type="ORF">GCM10009066_06710</name>
</gene>
<evidence type="ECO:0000256" key="1">
    <source>
        <dbReference type="SAM" id="Phobius"/>
    </source>
</evidence>